<evidence type="ECO:0000256" key="2">
    <source>
        <dbReference type="SAM" id="Phobius"/>
    </source>
</evidence>
<evidence type="ECO:0000313" key="4">
    <source>
        <dbReference type="Proteomes" id="UP000555407"/>
    </source>
</evidence>
<dbReference type="RefSeq" id="WP_167203658.1">
    <property type="nucleotide sequence ID" value="NZ_JAASRO010000001.1"/>
</dbReference>
<proteinExistence type="predicted"/>
<evidence type="ECO:0000256" key="1">
    <source>
        <dbReference type="SAM" id="MobiDB-lite"/>
    </source>
</evidence>
<gene>
    <name evidence="3" type="ORF">BJY22_000633</name>
</gene>
<feature type="region of interest" description="Disordered" evidence="1">
    <location>
        <begin position="46"/>
        <end position="76"/>
    </location>
</feature>
<feature type="transmembrane region" description="Helical" evidence="2">
    <location>
        <begin position="14"/>
        <end position="33"/>
    </location>
</feature>
<dbReference type="EMBL" id="JAASRO010000001">
    <property type="protein sequence ID" value="NIK54916.1"/>
    <property type="molecule type" value="Genomic_DNA"/>
</dbReference>
<dbReference type="Proteomes" id="UP000555407">
    <property type="component" value="Unassembled WGS sequence"/>
</dbReference>
<name>A0A7X5V662_9ACTN</name>
<comment type="caution">
    <text evidence="3">The sequence shown here is derived from an EMBL/GenBank/DDBJ whole genome shotgun (WGS) entry which is preliminary data.</text>
</comment>
<keyword evidence="2" id="KW-0812">Transmembrane</keyword>
<sequence length="101" mass="10965">MVAQHIAGLPVEEILLAALAAASPVITLVVLEIRSRIKRLKRFLRRAADPSHSPTRPDPLLPVARERDEPAPRMVGEWGTSAARLRDYEFGGSESGQGVDG</sequence>
<evidence type="ECO:0000313" key="3">
    <source>
        <dbReference type="EMBL" id="NIK54916.1"/>
    </source>
</evidence>
<protein>
    <submittedName>
        <fullName evidence="3">Uncharacterized protein</fullName>
    </submittedName>
</protein>
<dbReference type="AlphaFoldDB" id="A0A7X5V662"/>
<keyword evidence="2" id="KW-0472">Membrane</keyword>
<keyword evidence="4" id="KW-1185">Reference proteome</keyword>
<organism evidence="3 4">
    <name type="scientific">Kribbella shirazensis</name>
    <dbReference type="NCBI Taxonomy" id="1105143"/>
    <lineage>
        <taxon>Bacteria</taxon>
        <taxon>Bacillati</taxon>
        <taxon>Actinomycetota</taxon>
        <taxon>Actinomycetes</taxon>
        <taxon>Propionibacteriales</taxon>
        <taxon>Kribbellaceae</taxon>
        <taxon>Kribbella</taxon>
    </lineage>
</organism>
<reference evidence="3 4" key="1">
    <citation type="submission" date="2020-03" db="EMBL/GenBank/DDBJ databases">
        <title>Sequencing the genomes of 1000 actinobacteria strains.</title>
        <authorList>
            <person name="Klenk H.-P."/>
        </authorList>
    </citation>
    <scope>NUCLEOTIDE SEQUENCE [LARGE SCALE GENOMIC DNA]</scope>
    <source>
        <strain evidence="3 4">DSM 45490</strain>
    </source>
</reference>
<keyword evidence="2" id="KW-1133">Transmembrane helix</keyword>
<accession>A0A7X5V662</accession>